<feature type="region of interest" description="Disordered" evidence="7">
    <location>
        <begin position="265"/>
        <end position="303"/>
    </location>
</feature>
<dbReference type="GO" id="GO:0042134">
    <property type="term" value="F:rRNA primary transcript binding"/>
    <property type="evidence" value="ECO:0007669"/>
    <property type="project" value="TreeGrafter"/>
</dbReference>
<dbReference type="PANTHER" id="PTHR15240:SF3">
    <property type="entry name" value="CAVEOLAE-ASSOCIATED PROTEIN 1"/>
    <property type="match status" value="1"/>
</dbReference>
<dbReference type="Ensembl" id="ENSMMDT00005054087.1">
    <property type="protein sequence ID" value="ENSMMDP00005053057.1"/>
    <property type="gene ID" value="ENSMMDG00005023875.1"/>
</dbReference>
<feature type="compositionally biased region" description="Polar residues" evidence="7">
    <location>
        <begin position="9"/>
        <end position="20"/>
    </location>
</feature>
<evidence type="ECO:0000313" key="9">
    <source>
        <dbReference type="Proteomes" id="UP000472263"/>
    </source>
</evidence>
<dbReference type="InterPro" id="IPR026752">
    <property type="entry name" value="Cavin_fam"/>
</dbReference>
<keyword evidence="9" id="KW-1185">Reference proteome</keyword>
<feature type="region of interest" description="Disordered" evidence="7">
    <location>
        <begin position="1"/>
        <end position="53"/>
    </location>
</feature>
<dbReference type="OrthoDB" id="8951679at2759"/>
<reference evidence="8" key="1">
    <citation type="submission" date="2019-06" db="EMBL/GenBank/DDBJ databases">
        <authorList>
            <consortium name="Wellcome Sanger Institute Data Sharing"/>
        </authorList>
    </citation>
    <scope>NUCLEOTIDE SEQUENCE [LARGE SCALE GENOMIC DNA]</scope>
</reference>
<feature type="compositionally biased region" description="Basic and acidic residues" evidence="7">
    <location>
        <begin position="215"/>
        <end position="225"/>
    </location>
</feature>
<dbReference type="AlphaFoldDB" id="A0A668AIB9"/>
<evidence type="ECO:0000256" key="2">
    <source>
        <dbReference type="ARBA" id="ARBA00004496"/>
    </source>
</evidence>
<evidence type="ECO:0000313" key="8">
    <source>
        <dbReference type="Ensembl" id="ENSMMDP00005053057.1"/>
    </source>
</evidence>
<feature type="coiled-coil region" evidence="6">
    <location>
        <begin position="134"/>
        <end position="161"/>
    </location>
</feature>
<dbReference type="GO" id="GO:0006361">
    <property type="term" value="P:transcription initiation at RNA polymerase I promoter"/>
    <property type="evidence" value="ECO:0007669"/>
    <property type="project" value="TreeGrafter"/>
</dbReference>
<protein>
    <submittedName>
        <fullName evidence="8">Caveolae associated protein 1b</fullName>
    </submittedName>
</protein>
<feature type="compositionally biased region" description="Basic and acidic residues" evidence="7">
    <location>
        <begin position="448"/>
        <end position="460"/>
    </location>
</feature>
<dbReference type="PANTHER" id="PTHR15240">
    <property type="entry name" value="CAVIN"/>
    <property type="match status" value="1"/>
</dbReference>
<feature type="compositionally biased region" description="Acidic residues" evidence="7">
    <location>
        <begin position="431"/>
        <end position="445"/>
    </location>
</feature>
<sequence>MAAMEAELSSAQLEPQTLTEVSDDEVNLPPSDDEEDALAAAATGTEGQPAEDDEAAKVDLQVNGGMVLTLLDKIIGAVDQIQQTQNTLEARQQEMERSVTGIQGELTKLAKSHTTTSNSVSKMMEKVRKVSINVKTVRANLERQGGQIKKLENNEAELLKRRNFKVMIYQDEVKVPSKLSLSKSMKVPEAVSGSRGGSLMELKEAVEEAGEEGEGDKIDRPHVDLSSDEEEVAIEETIEETRAERIKRSSLQRVQTLKTVFSKEKMDKTRAKTKENLEKTKQKTRENLEKTKQKTKENLEKTKQRTKENIEKTKQRTKENLEKTRHNIEKKMGKLGTRMSVNQERKQKMQVSREKVKKAFTPDHVVYARSKTAVYRVPPFTFHVKKIREGAVEVVQGTEMVEVSQEVDPFDGVDAEVEEGAVELEMINGGGEEEEMEDDEEEDSQDVLLEHNEDRDRDSD</sequence>
<evidence type="ECO:0000256" key="5">
    <source>
        <dbReference type="ARBA" id="ARBA00023136"/>
    </source>
</evidence>
<name>A0A668AIB9_9TELE</name>
<dbReference type="GeneTree" id="ENSGT00950000182910"/>
<reference evidence="8" key="3">
    <citation type="submission" date="2025-09" db="UniProtKB">
        <authorList>
            <consortium name="Ensembl"/>
        </authorList>
    </citation>
    <scope>IDENTIFICATION</scope>
</reference>
<dbReference type="Gene3D" id="1.10.287.700">
    <property type="entry name" value="Helix hairpin bin"/>
    <property type="match status" value="1"/>
</dbReference>
<feature type="region of interest" description="Disordered" evidence="7">
    <location>
        <begin position="332"/>
        <end position="356"/>
    </location>
</feature>
<comment type="subcellular location">
    <subcellularLocation>
        <location evidence="2">Cytoplasm</location>
    </subcellularLocation>
    <subcellularLocation>
        <location evidence="1">Membrane</location>
        <location evidence="1">Caveola</location>
    </subcellularLocation>
</comment>
<feature type="region of interest" description="Disordered" evidence="7">
    <location>
        <begin position="425"/>
        <end position="460"/>
    </location>
</feature>
<feature type="compositionally biased region" description="Basic and acidic residues" evidence="7">
    <location>
        <begin position="343"/>
        <end position="354"/>
    </location>
</feature>
<organism evidence="8 9">
    <name type="scientific">Myripristis murdjan</name>
    <name type="common">pinecone soldierfish</name>
    <dbReference type="NCBI Taxonomy" id="586833"/>
    <lineage>
        <taxon>Eukaryota</taxon>
        <taxon>Metazoa</taxon>
        <taxon>Chordata</taxon>
        <taxon>Craniata</taxon>
        <taxon>Vertebrata</taxon>
        <taxon>Euteleostomi</taxon>
        <taxon>Actinopterygii</taxon>
        <taxon>Neopterygii</taxon>
        <taxon>Teleostei</taxon>
        <taxon>Neoteleostei</taxon>
        <taxon>Acanthomorphata</taxon>
        <taxon>Holocentriformes</taxon>
        <taxon>Holocentridae</taxon>
        <taxon>Myripristis</taxon>
    </lineage>
</organism>
<keyword evidence="5" id="KW-0472">Membrane</keyword>
<feature type="region of interest" description="Disordered" evidence="7">
    <location>
        <begin position="208"/>
        <end position="229"/>
    </location>
</feature>
<dbReference type="Pfam" id="PF15237">
    <property type="entry name" value="PTRF_SDPR"/>
    <property type="match status" value="1"/>
</dbReference>
<dbReference type="GO" id="GO:0005901">
    <property type="term" value="C:caveola"/>
    <property type="evidence" value="ECO:0007669"/>
    <property type="project" value="UniProtKB-SubCell"/>
</dbReference>
<evidence type="ECO:0000256" key="4">
    <source>
        <dbReference type="ARBA" id="ARBA00022490"/>
    </source>
</evidence>
<evidence type="ECO:0000256" key="6">
    <source>
        <dbReference type="SAM" id="Coils"/>
    </source>
</evidence>
<evidence type="ECO:0000256" key="3">
    <source>
        <dbReference type="ARBA" id="ARBA00008836"/>
    </source>
</evidence>
<dbReference type="InParanoid" id="A0A668AIB9"/>
<evidence type="ECO:0000256" key="7">
    <source>
        <dbReference type="SAM" id="MobiDB-lite"/>
    </source>
</evidence>
<dbReference type="GO" id="GO:0030903">
    <property type="term" value="P:notochord development"/>
    <property type="evidence" value="ECO:0007669"/>
    <property type="project" value="Ensembl"/>
</dbReference>
<feature type="compositionally biased region" description="Low complexity" evidence="7">
    <location>
        <begin position="38"/>
        <end position="47"/>
    </location>
</feature>
<reference evidence="8" key="2">
    <citation type="submission" date="2025-08" db="UniProtKB">
        <authorList>
            <consortium name="Ensembl"/>
        </authorList>
    </citation>
    <scope>IDENTIFICATION</scope>
</reference>
<comment type="similarity">
    <text evidence="3">Belongs to the CAVIN family.</text>
</comment>
<gene>
    <name evidence="8" type="primary">CAVIN1</name>
    <name evidence="8" type="synonym">cavin1b</name>
</gene>
<keyword evidence="4" id="KW-0963">Cytoplasm</keyword>
<evidence type="ECO:0000256" key="1">
    <source>
        <dbReference type="ARBA" id="ARBA00004345"/>
    </source>
</evidence>
<proteinExistence type="inferred from homology"/>
<dbReference type="Proteomes" id="UP000472263">
    <property type="component" value="Chromosome 19"/>
</dbReference>
<feature type="compositionally biased region" description="Acidic residues" evidence="7">
    <location>
        <begin position="21"/>
        <end position="37"/>
    </location>
</feature>
<accession>A0A668AIB9</accession>
<keyword evidence="6" id="KW-0175">Coiled coil</keyword>
<dbReference type="FunCoup" id="A0A668AIB9">
    <property type="interactions" value="1354"/>
</dbReference>
<dbReference type="GO" id="GO:0006363">
    <property type="term" value="P:termination of RNA polymerase I transcription"/>
    <property type="evidence" value="ECO:0007669"/>
    <property type="project" value="TreeGrafter"/>
</dbReference>
<dbReference type="GO" id="GO:0005737">
    <property type="term" value="C:cytoplasm"/>
    <property type="evidence" value="ECO:0007669"/>
    <property type="project" value="UniProtKB-SubCell"/>
</dbReference>